<evidence type="ECO:0000313" key="1">
    <source>
        <dbReference type="EMBL" id="KAH9426020.1"/>
    </source>
</evidence>
<reference evidence="1 2" key="2">
    <citation type="journal article" date="2022" name="Mol. Biol. Evol.">
        <title>Comparative Genomics Reveals Insights into the Divergent Evolution of Astigmatic Mites and Household Pest Adaptations.</title>
        <authorList>
            <person name="Xiong Q."/>
            <person name="Wan A.T."/>
            <person name="Liu X."/>
            <person name="Fung C.S."/>
            <person name="Xiao X."/>
            <person name="Malainual N."/>
            <person name="Hou J."/>
            <person name="Wang L."/>
            <person name="Wang M."/>
            <person name="Yang K.Y."/>
            <person name="Cui Y."/>
            <person name="Leung E.L."/>
            <person name="Nong W."/>
            <person name="Shin S.K."/>
            <person name="Au S.W."/>
            <person name="Jeong K.Y."/>
            <person name="Chew F.T."/>
            <person name="Hui J.H."/>
            <person name="Leung T.F."/>
            <person name="Tungtrongchitr A."/>
            <person name="Zhong N."/>
            <person name="Liu Z."/>
            <person name="Tsui S.K."/>
        </authorList>
    </citation>
    <scope>NUCLEOTIDE SEQUENCE [LARGE SCALE GENOMIC DNA]</scope>
    <source>
        <strain evidence="1">Derp</strain>
    </source>
</reference>
<reference evidence="1 2" key="1">
    <citation type="journal article" date="2018" name="J. Allergy Clin. Immunol.">
        <title>High-quality assembly of Dermatophagoides pteronyssinus genome and transcriptome reveals a wide range of novel allergens.</title>
        <authorList>
            <person name="Liu X.Y."/>
            <person name="Yang K.Y."/>
            <person name="Wang M.Q."/>
            <person name="Kwok J.S."/>
            <person name="Zeng X."/>
            <person name="Yang Z."/>
            <person name="Xiao X.J."/>
            <person name="Lau C.P."/>
            <person name="Li Y."/>
            <person name="Huang Z.M."/>
            <person name="Ba J.G."/>
            <person name="Yim A.K."/>
            <person name="Ouyang C.Y."/>
            <person name="Ngai S.M."/>
            <person name="Chan T.F."/>
            <person name="Leung E.L."/>
            <person name="Liu L."/>
            <person name="Liu Z.G."/>
            <person name="Tsui S.K."/>
        </authorList>
    </citation>
    <scope>NUCLEOTIDE SEQUENCE [LARGE SCALE GENOMIC DNA]</scope>
    <source>
        <strain evidence="1">Derp</strain>
    </source>
</reference>
<keyword evidence="2" id="KW-1185">Reference proteome</keyword>
<gene>
    <name evidence="1" type="ORF">DERP_006960</name>
</gene>
<organism evidence="1 2">
    <name type="scientific">Dermatophagoides pteronyssinus</name>
    <name type="common">European house dust mite</name>
    <dbReference type="NCBI Taxonomy" id="6956"/>
    <lineage>
        <taxon>Eukaryota</taxon>
        <taxon>Metazoa</taxon>
        <taxon>Ecdysozoa</taxon>
        <taxon>Arthropoda</taxon>
        <taxon>Chelicerata</taxon>
        <taxon>Arachnida</taxon>
        <taxon>Acari</taxon>
        <taxon>Acariformes</taxon>
        <taxon>Sarcoptiformes</taxon>
        <taxon>Astigmata</taxon>
        <taxon>Psoroptidia</taxon>
        <taxon>Analgoidea</taxon>
        <taxon>Pyroglyphidae</taxon>
        <taxon>Dermatophagoidinae</taxon>
        <taxon>Dermatophagoides</taxon>
    </lineage>
</organism>
<dbReference type="EMBL" id="NJHN03000012">
    <property type="protein sequence ID" value="KAH9426020.1"/>
    <property type="molecule type" value="Genomic_DNA"/>
</dbReference>
<accession>A0ABQ8JTR4</accession>
<name>A0ABQ8JTR4_DERPT</name>
<evidence type="ECO:0000313" key="2">
    <source>
        <dbReference type="Proteomes" id="UP000887458"/>
    </source>
</evidence>
<sequence length="61" mass="7035">MYVAYESDVHDFINFFSFGPGPGDMAKEYENLFSSQKPTPLSSSQWNVTISIELNFFFLNE</sequence>
<proteinExistence type="predicted"/>
<comment type="caution">
    <text evidence="1">The sequence shown here is derived from an EMBL/GenBank/DDBJ whole genome shotgun (WGS) entry which is preliminary data.</text>
</comment>
<protein>
    <submittedName>
        <fullName evidence="1">Uncharacterized protein</fullName>
    </submittedName>
</protein>
<dbReference type="Proteomes" id="UP000887458">
    <property type="component" value="Unassembled WGS sequence"/>
</dbReference>